<name>U4R4Q7_9FIRM</name>
<dbReference type="RefSeq" id="WP_020814961.1">
    <property type="nucleotide sequence ID" value="NZ_ATAY01000023.1"/>
</dbReference>
<dbReference type="GO" id="GO:0006355">
    <property type="term" value="P:regulation of DNA-templated transcription"/>
    <property type="evidence" value="ECO:0007669"/>
    <property type="project" value="InterPro"/>
</dbReference>
<dbReference type="InterPro" id="IPR009057">
    <property type="entry name" value="Homeodomain-like_sf"/>
</dbReference>
<dbReference type="PANTHER" id="PTHR32071">
    <property type="entry name" value="TRANSCRIPTIONAL REGULATORY PROTEIN"/>
    <property type="match status" value="1"/>
</dbReference>
<feature type="domain" description="PAS" evidence="8">
    <location>
        <begin position="13"/>
        <end position="57"/>
    </location>
</feature>
<dbReference type="InterPro" id="IPR025662">
    <property type="entry name" value="Sigma_54_int_dom_ATP-bd_1"/>
</dbReference>
<dbReference type="SUPFAM" id="SSF46689">
    <property type="entry name" value="Homeodomain-like"/>
    <property type="match status" value="1"/>
</dbReference>
<dbReference type="CDD" id="cd00130">
    <property type="entry name" value="PAS"/>
    <property type="match status" value="1"/>
</dbReference>
<keyword evidence="3" id="KW-0805">Transcription regulation</keyword>
<dbReference type="Pfam" id="PF00158">
    <property type="entry name" value="Sigma54_activat"/>
    <property type="match status" value="1"/>
</dbReference>
<dbReference type="PROSITE" id="PS00675">
    <property type="entry name" value="SIGMA54_INTERACT_1"/>
    <property type="match status" value="1"/>
</dbReference>
<dbReference type="InterPro" id="IPR025944">
    <property type="entry name" value="Sigma_54_int_dom_CS"/>
</dbReference>
<dbReference type="SMART" id="SM00091">
    <property type="entry name" value="PAS"/>
    <property type="match status" value="1"/>
</dbReference>
<gene>
    <name evidence="9" type="ORF">L323_06985</name>
</gene>
<dbReference type="InterPro" id="IPR003593">
    <property type="entry name" value="AAA+_ATPase"/>
</dbReference>
<keyword evidence="2" id="KW-0067">ATP-binding</keyword>
<dbReference type="Proteomes" id="UP000016860">
    <property type="component" value="Unassembled WGS sequence"/>
</dbReference>
<dbReference type="GO" id="GO:0005524">
    <property type="term" value="F:ATP binding"/>
    <property type="evidence" value="ECO:0007669"/>
    <property type="project" value="UniProtKB-KW"/>
</dbReference>
<evidence type="ECO:0000259" key="7">
    <source>
        <dbReference type="PROSITE" id="PS50045"/>
    </source>
</evidence>
<dbReference type="OrthoDB" id="9803970at2"/>
<dbReference type="PANTHER" id="PTHR32071:SF57">
    <property type="entry name" value="C4-DICARBOXYLATE TRANSPORT TRANSCRIPTIONAL REGULATORY PROTEIN DCTD"/>
    <property type="match status" value="1"/>
</dbReference>
<dbReference type="SMART" id="SM00382">
    <property type="entry name" value="AAA"/>
    <property type="match status" value="1"/>
</dbReference>
<dbReference type="PATRIC" id="fig|1330534.3.peg.1396"/>
<reference evidence="9 10" key="1">
    <citation type="journal article" date="2013" name="Genome Announc.">
        <title>Draft Genome Sequence of the Cellulolytic Bacterium Clostridium papyrosolvens C7 (ATCC 700395).</title>
        <authorList>
            <person name="Zepeda V."/>
            <person name="Dassa B."/>
            <person name="Borovok I."/>
            <person name="Lamed R."/>
            <person name="Bayer E.A."/>
            <person name="Cate J.H."/>
        </authorList>
    </citation>
    <scope>NUCLEOTIDE SEQUENCE [LARGE SCALE GENOMIC DNA]</scope>
    <source>
        <strain evidence="9 10">C7</strain>
    </source>
</reference>
<dbReference type="InterPro" id="IPR035965">
    <property type="entry name" value="PAS-like_dom_sf"/>
</dbReference>
<keyword evidence="4" id="KW-0238">DNA-binding</keyword>
<evidence type="ECO:0000256" key="5">
    <source>
        <dbReference type="ARBA" id="ARBA00023163"/>
    </source>
</evidence>
<comment type="caution">
    <text evidence="9">The sequence shown here is derived from an EMBL/GenBank/DDBJ whole genome shotgun (WGS) entry which is preliminary data.</text>
</comment>
<evidence type="ECO:0000313" key="9">
    <source>
        <dbReference type="EMBL" id="EPR12853.1"/>
    </source>
</evidence>
<evidence type="ECO:0000256" key="6">
    <source>
        <dbReference type="SAM" id="Coils"/>
    </source>
</evidence>
<dbReference type="Pfam" id="PF02954">
    <property type="entry name" value="HTH_8"/>
    <property type="match status" value="1"/>
</dbReference>
<dbReference type="InterPro" id="IPR025943">
    <property type="entry name" value="Sigma_54_int_dom_ATP-bd_2"/>
</dbReference>
<evidence type="ECO:0000256" key="4">
    <source>
        <dbReference type="ARBA" id="ARBA00023125"/>
    </source>
</evidence>
<dbReference type="Gene3D" id="3.30.450.20">
    <property type="entry name" value="PAS domain"/>
    <property type="match status" value="1"/>
</dbReference>
<evidence type="ECO:0000256" key="1">
    <source>
        <dbReference type="ARBA" id="ARBA00022741"/>
    </source>
</evidence>
<evidence type="ECO:0000259" key="8">
    <source>
        <dbReference type="PROSITE" id="PS50112"/>
    </source>
</evidence>
<dbReference type="PROSITE" id="PS50112">
    <property type="entry name" value="PAS"/>
    <property type="match status" value="1"/>
</dbReference>
<evidence type="ECO:0000313" key="10">
    <source>
        <dbReference type="Proteomes" id="UP000016860"/>
    </source>
</evidence>
<dbReference type="InterPro" id="IPR013767">
    <property type="entry name" value="PAS_fold"/>
</dbReference>
<feature type="coiled-coil region" evidence="6">
    <location>
        <begin position="110"/>
        <end position="137"/>
    </location>
</feature>
<sequence length="455" mass="51109">MFIHNIIKSSESILESIHDGIAIADSEENVIYVNEANYRITGIQASEFLGKKVSEVVPGSHIPQVLTTGSKLIGIKTRVNDRDVISNIVPFVYNGKVEGAVSIFRDISEIRELNQKLKDAKSTIKHLYEELDFLTAADSNIVVGNNNAMIQTLKTSQKASRVSSTVLLQGESGTGKEVIARFIHKHGTRAEKPFITVNCAAIPESLLESELFGYEDGAFTGAKKGGRPGMFELADTGTIFLDEIGDMDFHLQAKLLRVLQSREIMRVGGTRQKKIDVRVIAATNKNLIQMVQENTFREDLYYRLAVIKILIPSLRERKEDVHLYIQNAVNKIGKRLGKNVSVTPRAIKLLTEYSYPGNIRELENIMEVCLVSDEDGIIDINDLPENVFQIKKELKHNINLSFNEFPSLSEVEALILRKAIESYKSKADIAKNLKISRSTLYRKLKEYGLEKELKE</sequence>
<evidence type="ECO:0000256" key="2">
    <source>
        <dbReference type="ARBA" id="ARBA00022840"/>
    </source>
</evidence>
<dbReference type="InterPro" id="IPR058031">
    <property type="entry name" value="AAA_lid_NorR"/>
</dbReference>
<dbReference type="PROSITE" id="PS00688">
    <property type="entry name" value="SIGMA54_INTERACT_3"/>
    <property type="match status" value="1"/>
</dbReference>
<organism evidence="9 10">
    <name type="scientific">Ruminiclostridium papyrosolvens C7</name>
    <dbReference type="NCBI Taxonomy" id="1330534"/>
    <lineage>
        <taxon>Bacteria</taxon>
        <taxon>Bacillati</taxon>
        <taxon>Bacillota</taxon>
        <taxon>Clostridia</taxon>
        <taxon>Eubacteriales</taxon>
        <taxon>Oscillospiraceae</taxon>
        <taxon>Ruminiclostridium</taxon>
    </lineage>
</organism>
<dbReference type="InterPro" id="IPR027417">
    <property type="entry name" value="P-loop_NTPase"/>
</dbReference>
<dbReference type="Gene3D" id="3.40.50.300">
    <property type="entry name" value="P-loop containing nucleotide triphosphate hydrolases"/>
    <property type="match status" value="1"/>
</dbReference>
<keyword evidence="5" id="KW-0804">Transcription</keyword>
<dbReference type="SUPFAM" id="SSF55785">
    <property type="entry name" value="PYP-like sensor domain (PAS domain)"/>
    <property type="match status" value="1"/>
</dbReference>
<dbReference type="Pfam" id="PF25601">
    <property type="entry name" value="AAA_lid_14"/>
    <property type="match status" value="1"/>
</dbReference>
<dbReference type="FunFam" id="3.40.50.300:FF:000006">
    <property type="entry name" value="DNA-binding transcriptional regulator NtrC"/>
    <property type="match status" value="1"/>
</dbReference>
<dbReference type="Gene3D" id="1.10.10.60">
    <property type="entry name" value="Homeodomain-like"/>
    <property type="match status" value="1"/>
</dbReference>
<proteinExistence type="predicted"/>
<dbReference type="InterPro" id="IPR002078">
    <property type="entry name" value="Sigma_54_int"/>
</dbReference>
<keyword evidence="6" id="KW-0175">Coiled coil</keyword>
<accession>U4R4Q7</accession>
<dbReference type="Gene3D" id="1.10.8.60">
    <property type="match status" value="1"/>
</dbReference>
<dbReference type="STRING" id="1330534.L323_06985"/>
<dbReference type="GO" id="GO:0043565">
    <property type="term" value="F:sequence-specific DNA binding"/>
    <property type="evidence" value="ECO:0007669"/>
    <property type="project" value="InterPro"/>
</dbReference>
<dbReference type="EMBL" id="ATAY01000023">
    <property type="protein sequence ID" value="EPR12853.1"/>
    <property type="molecule type" value="Genomic_DNA"/>
</dbReference>
<dbReference type="PROSITE" id="PS00676">
    <property type="entry name" value="SIGMA54_INTERACT_2"/>
    <property type="match status" value="1"/>
</dbReference>
<keyword evidence="1" id="KW-0547">Nucleotide-binding</keyword>
<dbReference type="SUPFAM" id="SSF52540">
    <property type="entry name" value="P-loop containing nucleoside triphosphate hydrolases"/>
    <property type="match status" value="1"/>
</dbReference>
<dbReference type="AlphaFoldDB" id="U4R4Q7"/>
<evidence type="ECO:0000256" key="3">
    <source>
        <dbReference type="ARBA" id="ARBA00023015"/>
    </source>
</evidence>
<feature type="domain" description="Sigma-54 factor interaction" evidence="7">
    <location>
        <begin position="142"/>
        <end position="371"/>
    </location>
</feature>
<protein>
    <submittedName>
        <fullName evidence="9">Fis family transcriptional regulator</fullName>
    </submittedName>
</protein>
<dbReference type="PROSITE" id="PS50045">
    <property type="entry name" value="SIGMA54_INTERACT_4"/>
    <property type="match status" value="1"/>
</dbReference>
<dbReference type="InterPro" id="IPR002197">
    <property type="entry name" value="HTH_Fis"/>
</dbReference>
<dbReference type="CDD" id="cd00009">
    <property type="entry name" value="AAA"/>
    <property type="match status" value="1"/>
</dbReference>
<dbReference type="InterPro" id="IPR000014">
    <property type="entry name" value="PAS"/>
</dbReference>
<dbReference type="NCBIfam" id="TIGR00229">
    <property type="entry name" value="sensory_box"/>
    <property type="match status" value="1"/>
</dbReference>
<dbReference type="Pfam" id="PF00989">
    <property type="entry name" value="PAS"/>
    <property type="match status" value="1"/>
</dbReference>